<evidence type="ECO:0000313" key="5">
    <source>
        <dbReference type="EMBL" id="CAF3714934.1"/>
    </source>
</evidence>
<dbReference type="GO" id="GO:0007034">
    <property type="term" value="P:vacuolar transport"/>
    <property type="evidence" value="ECO:0007669"/>
    <property type="project" value="InterPro"/>
</dbReference>
<gene>
    <name evidence="3" type="ORF">GPM918_LOCUS10552</name>
    <name evidence="2" type="ORF">OVA965_LOCUS10102</name>
    <name evidence="5" type="ORF">SRO942_LOCUS10553</name>
    <name evidence="4" type="ORF">TMI583_LOCUS10098</name>
</gene>
<dbReference type="InterPro" id="IPR005024">
    <property type="entry name" value="Snf7_fam"/>
</dbReference>
<dbReference type="Pfam" id="PF03357">
    <property type="entry name" value="Snf7"/>
    <property type="match status" value="1"/>
</dbReference>
<dbReference type="Proteomes" id="UP000677228">
    <property type="component" value="Unassembled WGS sequence"/>
</dbReference>
<protein>
    <submittedName>
        <fullName evidence="3">Uncharacterized protein</fullName>
    </submittedName>
</protein>
<dbReference type="EMBL" id="CAJOBC010002089">
    <property type="protein sequence ID" value="CAF3714934.1"/>
    <property type="molecule type" value="Genomic_DNA"/>
</dbReference>
<comment type="similarity">
    <text evidence="1">Belongs to the SNF7 family.</text>
</comment>
<dbReference type="Proteomes" id="UP000663829">
    <property type="component" value="Unassembled WGS sequence"/>
</dbReference>
<keyword evidence="6" id="KW-1185">Reference proteome</keyword>
<accession>A0A814CC35</accession>
<evidence type="ECO:0000313" key="4">
    <source>
        <dbReference type="EMBL" id="CAF3689757.1"/>
    </source>
</evidence>
<dbReference type="Gene3D" id="6.10.140.1230">
    <property type="match status" value="1"/>
</dbReference>
<proteinExistence type="inferred from homology"/>
<organism evidence="3 6">
    <name type="scientific">Didymodactylos carnosus</name>
    <dbReference type="NCBI Taxonomy" id="1234261"/>
    <lineage>
        <taxon>Eukaryota</taxon>
        <taxon>Metazoa</taxon>
        <taxon>Spiralia</taxon>
        <taxon>Gnathifera</taxon>
        <taxon>Rotifera</taxon>
        <taxon>Eurotatoria</taxon>
        <taxon>Bdelloidea</taxon>
        <taxon>Philodinida</taxon>
        <taxon>Philodinidae</taxon>
        <taxon>Didymodactylos</taxon>
    </lineage>
</organism>
<dbReference type="EMBL" id="CAJOBA010003687">
    <property type="protein sequence ID" value="CAF3689757.1"/>
    <property type="molecule type" value="Genomic_DNA"/>
</dbReference>
<dbReference type="PANTHER" id="PTHR10476">
    <property type="entry name" value="CHARGED MULTIVESICULAR BODY PROTEIN"/>
    <property type="match status" value="1"/>
</dbReference>
<reference evidence="3" key="1">
    <citation type="submission" date="2021-02" db="EMBL/GenBank/DDBJ databases">
        <authorList>
            <person name="Nowell W R."/>
        </authorList>
    </citation>
    <scope>NUCLEOTIDE SEQUENCE</scope>
</reference>
<dbReference type="OrthoDB" id="2329734at2759"/>
<dbReference type="Proteomes" id="UP000682733">
    <property type="component" value="Unassembled WGS sequence"/>
</dbReference>
<dbReference type="EMBL" id="CAJNOK010003686">
    <property type="protein sequence ID" value="CAF0910633.1"/>
    <property type="molecule type" value="Genomic_DNA"/>
</dbReference>
<comment type="caution">
    <text evidence="3">The sequence shown here is derived from an EMBL/GenBank/DDBJ whole genome shotgun (WGS) entry which is preliminary data.</text>
</comment>
<dbReference type="Proteomes" id="UP000681722">
    <property type="component" value="Unassembled WGS sequence"/>
</dbReference>
<dbReference type="AlphaFoldDB" id="A0A814CC35"/>
<evidence type="ECO:0000256" key="1">
    <source>
        <dbReference type="ARBA" id="ARBA00006190"/>
    </source>
</evidence>
<sequence length="209" mass="23299">MVYRKRKYLALQQENDDSGDTATDQQINRLSGEIKNHARNNNKEAMRTLAKNIVKMRNQKSRLYGAKAQLESVDNAVKNQLGKQHNPLNKTTLKIGGAMQKSNEIMQSMSKLMHMSEMHAVSQQFAKELMKLGVMEEMIEDATAIMDEDVEEEADEEVTKVLSEILADKVKNMPTVSGLTPVGATAAAAAISDDEDQESFEARLQALRS</sequence>
<evidence type="ECO:0000313" key="3">
    <source>
        <dbReference type="EMBL" id="CAF0938049.1"/>
    </source>
</evidence>
<name>A0A814CC35_9BILA</name>
<evidence type="ECO:0000313" key="2">
    <source>
        <dbReference type="EMBL" id="CAF0910633.1"/>
    </source>
</evidence>
<dbReference type="EMBL" id="CAJNOQ010002089">
    <property type="protein sequence ID" value="CAF0938049.1"/>
    <property type="molecule type" value="Genomic_DNA"/>
</dbReference>
<evidence type="ECO:0000313" key="6">
    <source>
        <dbReference type="Proteomes" id="UP000663829"/>
    </source>
</evidence>